<evidence type="ECO:0000256" key="2">
    <source>
        <dbReference type="ARBA" id="ARBA00004370"/>
    </source>
</evidence>
<dbReference type="PANTHER" id="PTHR10617">
    <property type="entry name" value="ELECTRON TRANSFER FLAVOPROTEIN-UBIQUINONE OXIDOREDUCTASE"/>
    <property type="match status" value="1"/>
</dbReference>
<dbReference type="SUPFAM" id="SSF54373">
    <property type="entry name" value="FAD-linked reductases, C-terminal domain"/>
    <property type="match status" value="1"/>
</dbReference>
<dbReference type="EC" id="1.5.5.1" evidence="14"/>
<keyword evidence="8 14" id="KW-0249">Electron transport</keyword>
<dbReference type="Pfam" id="PF21162">
    <property type="entry name" value="ETFQO_UQ-bd"/>
    <property type="match status" value="1"/>
</dbReference>
<dbReference type="InterPro" id="IPR007859">
    <property type="entry name" value="ETF-QO/FixX_C"/>
</dbReference>
<dbReference type="AlphaFoldDB" id="M1L9B6"/>
<keyword evidence="18" id="KW-1185">Reference proteome</keyword>
<dbReference type="InterPro" id="IPR036188">
    <property type="entry name" value="FAD/NAD-bd_sf"/>
</dbReference>
<dbReference type="Pfam" id="PF05187">
    <property type="entry name" value="Fer4_ETF_QO"/>
    <property type="match status" value="1"/>
</dbReference>
<dbReference type="OrthoDB" id="9766632at2"/>
<evidence type="ECO:0000256" key="13">
    <source>
        <dbReference type="ARBA" id="ARBA00023136"/>
    </source>
</evidence>
<protein>
    <recommendedName>
        <fullName evidence="14">Electron transfer flavoprotein-ubiquinone oxidoreductase</fullName>
        <shortName evidence="14">ETF-QO</shortName>
        <ecNumber evidence="14">1.5.5.1</ecNumber>
    </recommendedName>
</protein>
<evidence type="ECO:0000256" key="4">
    <source>
        <dbReference type="ARBA" id="ARBA00022630"/>
    </source>
</evidence>
<dbReference type="FunFam" id="3.30.70.20:FF:000015">
    <property type="entry name" value="Electron transfer flavoprotein-ubiquinone oxidoreductase"/>
    <property type="match status" value="1"/>
</dbReference>
<dbReference type="Gene3D" id="3.30.70.20">
    <property type="match status" value="1"/>
</dbReference>
<keyword evidence="4 14" id="KW-0285">Flavoprotein</keyword>
<evidence type="ECO:0000256" key="7">
    <source>
        <dbReference type="ARBA" id="ARBA00022946"/>
    </source>
</evidence>
<dbReference type="GO" id="GO:0016020">
    <property type="term" value="C:membrane"/>
    <property type="evidence" value="ECO:0007669"/>
    <property type="project" value="UniProtKB-SubCell"/>
</dbReference>
<dbReference type="PATRIC" id="fig|1208921.3.peg.433"/>
<keyword evidence="7" id="KW-0809">Transit peptide</keyword>
<keyword evidence="13" id="KW-0472">Membrane</keyword>
<evidence type="ECO:0000256" key="6">
    <source>
        <dbReference type="ARBA" id="ARBA00022827"/>
    </source>
</evidence>
<comment type="cofactor">
    <cofactor evidence="1 14">
        <name>FAD</name>
        <dbReference type="ChEBI" id="CHEBI:57692"/>
    </cofactor>
</comment>
<reference evidence="17 18" key="1">
    <citation type="journal article" date="2013" name="Genome Biol. Evol.">
        <title>Genome evolution and phylogenomic analysis of candidatus kinetoplastibacterium, the betaproteobacterial endosymbionts of strigomonas and angomonas.</title>
        <authorList>
            <person name="Alves J.M."/>
            <person name="Serrano M.G."/>
            <person name="Maia da Silva F."/>
            <person name="Voegtly L.J."/>
            <person name="Matveyev A.V."/>
            <person name="Teixeira M.M."/>
            <person name="Camargo E.P."/>
            <person name="Buck G.A."/>
        </authorList>
    </citation>
    <scope>NUCLEOTIDE SEQUENCE [LARGE SCALE GENOMIC DNA]</scope>
    <source>
        <strain evidence="17 18">TCC219</strain>
    </source>
</reference>
<evidence type="ECO:0000256" key="1">
    <source>
        <dbReference type="ARBA" id="ARBA00001974"/>
    </source>
</evidence>
<keyword evidence="10 14" id="KW-0408">Iron</keyword>
<comment type="subcellular location">
    <subcellularLocation>
        <location evidence="2">Membrane</location>
    </subcellularLocation>
</comment>
<dbReference type="GO" id="GO:0051539">
    <property type="term" value="F:4 iron, 4 sulfur cluster binding"/>
    <property type="evidence" value="ECO:0007669"/>
    <property type="project" value="UniProtKB-UniRule"/>
</dbReference>
<dbReference type="STRING" id="1208921.ST1E_0798"/>
<evidence type="ECO:0000256" key="12">
    <source>
        <dbReference type="ARBA" id="ARBA00023075"/>
    </source>
</evidence>
<keyword evidence="3 14" id="KW-0813">Transport</keyword>
<dbReference type="PANTHER" id="PTHR10617:SF107">
    <property type="entry name" value="ELECTRON TRANSFER FLAVOPROTEIN-UBIQUINONE OXIDOREDUCTASE, MITOCHONDRIAL"/>
    <property type="match status" value="1"/>
</dbReference>
<comment type="catalytic activity">
    <reaction evidence="14">
        <text>a ubiquinone + reduced [electron-transfer flavoprotein] = a ubiquinol + oxidized [electron-transfer flavoprotein] + H(+)</text>
        <dbReference type="Rhea" id="RHEA:24052"/>
        <dbReference type="Rhea" id="RHEA-COMP:9565"/>
        <dbReference type="Rhea" id="RHEA-COMP:9566"/>
        <dbReference type="Rhea" id="RHEA-COMP:10685"/>
        <dbReference type="Rhea" id="RHEA-COMP:10686"/>
        <dbReference type="ChEBI" id="CHEBI:15378"/>
        <dbReference type="ChEBI" id="CHEBI:16389"/>
        <dbReference type="ChEBI" id="CHEBI:17976"/>
        <dbReference type="ChEBI" id="CHEBI:57692"/>
        <dbReference type="ChEBI" id="CHEBI:58307"/>
        <dbReference type="EC" id="1.5.5.1"/>
    </reaction>
</comment>
<keyword evidence="5 14" id="KW-0479">Metal-binding</keyword>
<evidence type="ECO:0000256" key="14">
    <source>
        <dbReference type="RuleBase" id="RU366068"/>
    </source>
</evidence>
<evidence type="ECO:0000259" key="16">
    <source>
        <dbReference type="Pfam" id="PF21162"/>
    </source>
</evidence>
<evidence type="ECO:0000256" key="5">
    <source>
        <dbReference type="ARBA" id="ARBA00022723"/>
    </source>
</evidence>
<comment type="cofactor">
    <cofactor evidence="14">
        <name>[4Fe-4S] cluster</name>
        <dbReference type="ChEBI" id="CHEBI:49883"/>
    </cofactor>
    <text evidence="14">Binds 1 [4Fe-4S] cluster.</text>
</comment>
<evidence type="ECO:0000313" key="17">
    <source>
        <dbReference type="EMBL" id="AGF49148.1"/>
    </source>
</evidence>
<keyword evidence="11 14" id="KW-0411">Iron-sulfur</keyword>
<dbReference type="eggNOG" id="COG2440">
    <property type="taxonomic scope" value="Bacteria"/>
</dbReference>
<dbReference type="InterPro" id="IPR049398">
    <property type="entry name" value="ETF-QO/FixC_UQ-bd"/>
</dbReference>
<dbReference type="SUPFAM" id="SSF51905">
    <property type="entry name" value="FAD/NAD(P)-binding domain"/>
    <property type="match status" value="1"/>
</dbReference>
<evidence type="ECO:0000256" key="11">
    <source>
        <dbReference type="ARBA" id="ARBA00023014"/>
    </source>
</evidence>
<name>M1L9B6_9PROT</name>
<dbReference type="eggNOG" id="COG0644">
    <property type="taxonomic scope" value="Bacteria"/>
</dbReference>
<evidence type="ECO:0000256" key="10">
    <source>
        <dbReference type="ARBA" id="ARBA00023004"/>
    </source>
</evidence>
<feature type="domain" description="ETF-QO/FixC ubiquinone-binding" evidence="16">
    <location>
        <begin position="212"/>
        <end position="305"/>
    </location>
</feature>
<evidence type="ECO:0000256" key="9">
    <source>
        <dbReference type="ARBA" id="ARBA00023002"/>
    </source>
</evidence>
<proteinExistence type="predicted"/>
<dbReference type="Gene3D" id="3.30.9.90">
    <property type="match status" value="1"/>
</dbReference>
<keyword evidence="9 14" id="KW-0560">Oxidoreductase</keyword>
<dbReference type="InterPro" id="IPR040156">
    <property type="entry name" value="ETF-QO"/>
</dbReference>
<dbReference type="Gene3D" id="3.50.50.60">
    <property type="entry name" value="FAD/NAD(P)-binding domain"/>
    <property type="match status" value="1"/>
</dbReference>
<dbReference type="SUPFAM" id="SSF54862">
    <property type="entry name" value="4Fe-4S ferredoxins"/>
    <property type="match status" value="1"/>
</dbReference>
<evidence type="ECO:0000313" key="18">
    <source>
        <dbReference type="Proteomes" id="UP000011658"/>
    </source>
</evidence>
<dbReference type="Proteomes" id="UP000011658">
    <property type="component" value="Chromosome"/>
</dbReference>
<gene>
    <name evidence="17" type="ORF">ST1E_0798</name>
</gene>
<dbReference type="GO" id="GO:0004174">
    <property type="term" value="F:electron-transferring-flavoprotein dehydrogenase activity"/>
    <property type="evidence" value="ECO:0007669"/>
    <property type="project" value="UniProtKB-UniRule"/>
</dbReference>
<feature type="domain" description="ETF-QO/FixX C-terminal" evidence="15">
    <location>
        <begin position="447"/>
        <end position="549"/>
    </location>
</feature>
<dbReference type="RefSeq" id="WP_015389632.1">
    <property type="nucleotide sequence ID" value="NC_020284.1"/>
</dbReference>
<dbReference type="HOGENOM" id="CLU_009667_4_0_4"/>
<organism evidence="17 18">
    <name type="scientific">Candidatus Kinetoplastidibacterium galati TCC219</name>
    <dbReference type="NCBI Taxonomy" id="1208921"/>
    <lineage>
        <taxon>Bacteria</taxon>
        <taxon>Pseudomonadati</taxon>
        <taxon>Pseudomonadota</taxon>
        <taxon>Betaproteobacteria</taxon>
        <taxon>Candidatus Kinetoplastidibacterium</taxon>
    </lineage>
</organism>
<keyword evidence="12 14" id="KW-0830">Ubiquinone</keyword>
<sequence>MHQEESVYYDVVIVGAGPSGISTSIKLKQLAIDKKIDIKICVIEKSRSLGDHILSGAIVDITAIRELLPNCPFEESELFTIVNEERFLYFKKNKYFNIPNFLLPNCLKNDGCYITRLGHLVKWMGNKAEALGVDIFTGFAATDLLYNDKNEVCGIKTGSFGLDREGEKTNYFQPGLNILSKNTVLAEGSRGNLGKKVIEHFNLNEGKNQQRYAIGIKELWKIDHSKSRPGLVIHTIGWPLCDKANGGAFLYNMNNDLVSVGMIVDLNYSNPWLSPFKEFQSYKTHDVIHNILENGKRLSYGAKSITMGGLLSLPKLYFKGGILVGCDAGFLNSSRLKGIHTAVKSGIIAAESIMESILLGNSNMKNNELVIYHEKFKKSFLHKELNKSRNFKQWSSKYKLIALLMTILEQKILMGYFFWNLCSKKPDNCFLKQANSIDQIIYQKPDNKITFDIESSVFLSNTHYEKNEPIHLKINNKETPVLINLRDYAGPESRYCPAGVYKFIKDENGRYKIHINSDNCLHCKTCDIKDITQNITWTPPQGGSGPVYNGM</sequence>
<accession>M1L9B6</accession>
<evidence type="ECO:0000259" key="15">
    <source>
        <dbReference type="Pfam" id="PF05187"/>
    </source>
</evidence>
<evidence type="ECO:0000256" key="8">
    <source>
        <dbReference type="ARBA" id="ARBA00022982"/>
    </source>
</evidence>
<dbReference type="GO" id="GO:0046872">
    <property type="term" value="F:metal ion binding"/>
    <property type="evidence" value="ECO:0007669"/>
    <property type="project" value="UniProtKB-KW"/>
</dbReference>
<dbReference type="EMBL" id="CP003806">
    <property type="protein sequence ID" value="AGF49148.1"/>
    <property type="molecule type" value="Genomic_DNA"/>
</dbReference>
<keyword evidence="6 14" id="KW-0274">FAD</keyword>
<comment type="function">
    <text evidence="14">Accepts electrons from ETF and reduces ubiquinone.</text>
</comment>
<dbReference type="KEGG" id="kga:ST1E_0798"/>
<evidence type="ECO:0000256" key="3">
    <source>
        <dbReference type="ARBA" id="ARBA00022448"/>
    </source>
</evidence>
<dbReference type="PRINTS" id="PR00420">
    <property type="entry name" value="RNGMNOXGNASE"/>
</dbReference>